<dbReference type="PANTHER" id="PTHR33164">
    <property type="entry name" value="TRANSCRIPTIONAL REGULATOR, MARR FAMILY"/>
    <property type="match status" value="1"/>
</dbReference>
<dbReference type="PANTHER" id="PTHR33164:SF5">
    <property type="entry name" value="ORGANIC HYDROPEROXIDE RESISTANCE TRANSCRIPTIONAL REGULATOR"/>
    <property type="match status" value="1"/>
</dbReference>
<dbReference type="GO" id="GO:0003677">
    <property type="term" value="F:DNA binding"/>
    <property type="evidence" value="ECO:0007669"/>
    <property type="project" value="UniProtKB-KW"/>
</dbReference>
<dbReference type="SMART" id="SM00347">
    <property type="entry name" value="HTH_MARR"/>
    <property type="match status" value="1"/>
</dbReference>
<dbReference type="Gene3D" id="1.10.10.10">
    <property type="entry name" value="Winged helix-like DNA-binding domain superfamily/Winged helix DNA-binding domain"/>
    <property type="match status" value="1"/>
</dbReference>
<reference evidence="7 8" key="1">
    <citation type="submission" date="2019-03" db="EMBL/GenBank/DDBJ databases">
        <title>Seongchinamella monodicae gen. nov., sp. nov., a novel member of the Gammaproteobacteria isolated from a tidal mudflat of beach.</title>
        <authorList>
            <person name="Yang H.G."/>
            <person name="Kang J.W."/>
            <person name="Lee S.D."/>
        </authorList>
    </citation>
    <scope>NUCLEOTIDE SEQUENCE [LARGE SCALE GENOMIC DNA]</scope>
    <source>
        <strain evidence="7 8">GH4-78</strain>
    </source>
</reference>
<comment type="subcellular location">
    <subcellularLocation>
        <location evidence="1">Cytoplasm</location>
    </subcellularLocation>
</comment>
<dbReference type="InterPro" id="IPR055166">
    <property type="entry name" value="Transc_reg_Sar_Rot_HTH"/>
</dbReference>
<organism evidence="7 8">
    <name type="scientific">Seongchinamella unica</name>
    <dbReference type="NCBI Taxonomy" id="2547392"/>
    <lineage>
        <taxon>Bacteria</taxon>
        <taxon>Pseudomonadati</taxon>
        <taxon>Pseudomonadota</taxon>
        <taxon>Gammaproteobacteria</taxon>
        <taxon>Cellvibrionales</taxon>
        <taxon>Halieaceae</taxon>
        <taxon>Seongchinamella</taxon>
    </lineage>
</organism>
<name>A0A4R5LR85_9GAMM</name>
<dbReference type="GO" id="GO:0005737">
    <property type="term" value="C:cytoplasm"/>
    <property type="evidence" value="ECO:0007669"/>
    <property type="project" value="UniProtKB-SubCell"/>
</dbReference>
<keyword evidence="8" id="KW-1185">Reference proteome</keyword>
<dbReference type="PROSITE" id="PS50995">
    <property type="entry name" value="HTH_MARR_2"/>
    <property type="match status" value="1"/>
</dbReference>
<evidence type="ECO:0000256" key="2">
    <source>
        <dbReference type="ARBA" id="ARBA00022490"/>
    </source>
</evidence>
<dbReference type="AlphaFoldDB" id="A0A4R5LR85"/>
<evidence type="ECO:0000256" key="1">
    <source>
        <dbReference type="ARBA" id="ARBA00004496"/>
    </source>
</evidence>
<evidence type="ECO:0000259" key="6">
    <source>
        <dbReference type="PROSITE" id="PS50995"/>
    </source>
</evidence>
<dbReference type="GO" id="GO:0006950">
    <property type="term" value="P:response to stress"/>
    <property type="evidence" value="ECO:0007669"/>
    <property type="project" value="TreeGrafter"/>
</dbReference>
<proteinExistence type="predicted"/>
<keyword evidence="2" id="KW-0963">Cytoplasm</keyword>
<dbReference type="OrthoDB" id="9806864at2"/>
<evidence type="ECO:0000313" key="8">
    <source>
        <dbReference type="Proteomes" id="UP000295554"/>
    </source>
</evidence>
<dbReference type="PRINTS" id="PR00598">
    <property type="entry name" value="HTHMARR"/>
</dbReference>
<dbReference type="InterPro" id="IPR000835">
    <property type="entry name" value="HTH_MarR-typ"/>
</dbReference>
<dbReference type="SUPFAM" id="SSF46785">
    <property type="entry name" value="Winged helix' DNA-binding domain"/>
    <property type="match status" value="1"/>
</dbReference>
<dbReference type="Proteomes" id="UP000295554">
    <property type="component" value="Unassembled WGS sequence"/>
</dbReference>
<dbReference type="InterPro" id="IPR036388">
    <property type="entry name" value="WH-like_DNA-bd_sf"/>
</dbReference>
<evidence type="ECO:0000256" key="5">
    <source>
        <dbReference type="ARBA" id="ARBA00023163"/>
    </source>
</evidence>
<gene>
    <name evidence="7" type="ORF">E2F43_07500</name>
</gene>
<evidence type="ECO:0000313" key="7">
    <source>
        <dbReference type="EMBL" id="TDG13378.1"/>
    </source>
</evidence>
<dbReference type="Pfam" id="PF22381">
    <property type="entry name" value="Staph_reg_Sar_Rot"/>
    <property type="match status" value="1"/>
</dbReference>
<sequence length="147" mass="16324">MKAEEALRFHNQVCFPLYAAANAVVRAYRPLLQDLDLTYLQYMTLMLLWEHKQMSVKALGQQMSLDSGTLTPLLKRLESKGLVSRARDTEDERVRLIAVTPAGMALRNKAKNIPGQLACSLGVDAAQAETIKHTCEQLLAVLADEQA</sequence>
<evidence type="ECO:0000256" key="4">
    <source>
        <dbReference type="ARBA" id="ARBA00023125"/>
    </source>
</evidence>
<protein>
    <submittedName>
        <fullName evidence="7">MarR family transcriptional regulator</fullName>
    </submittedName>
</protein>
<keyword evidence="3" id="KW-0805">Transcription regulation</keyword>
<dbReference type="GO" id="GO:0003700">
    <property type="term" value="F:DNA-binding transcription factor activity"/>
    <property type="evidence" value="ECO:0007669"/>
    <property type="project" value="InterPro"/>
</dbReference>
<dbReference type="InterPro" id="IPR039422">
    <property type="entry name" value="MarR/SlyA-like"/>
</dbReference>
<feature type="domain" description="HTH marR-type" evidence="6">
    <location>
        <begin position="10"/>
        <end position="140"/>
    </location>
</feature>
<comment type="caution">
    <text evidence="7">The sequence shown here is derived from an EMBL/GenBank/DDBJ whole genome shotgun (WGS) entry which is preliminary data.</text>
</comment>
<dbReference type="RefSeq" id="WP_133211300.1">
    <property type="nucleotide sequence ID" value="NZ_SMSE01000002.1"/>
</dbReference>
<dbReference type="FunFam" id="1.10.10.10:FF:000163">
    <property type="entry name" value="MarR family transcriptional regulator"/>
    <property type="match status" value="1"/>
</dbReference>
<evidence type="ECO:0000256" key="3">
    <source>
        <dbReference type="ARBA" id="ARBA00023015"/>
    </source>
</evidence>
<dbReference type="EMBL" id="SMSE01000002">
    <property type="protein sequence ID" value="TDG13378.1"/>
    <property type="molecule type" value="Genomic_DNA"/>
</dbReference>
<keyword evidence="5" id="KW-0804">Transcription</keyword>
<keyword evidence="4" id="KW-0238">DNA-binding</keyword>
<dbReference type="InterPro" id="IPR036390">
    <property type="entry name" value="WH_DNA-bd_sf"/>
</dbReference>
<accession>A0A4R5LR85</accession>